<comment type="function">
    <text evidence="1">Phosphorylates (R)-pantoate to form (R)-4-phosphopantoate in the CoA biosynthesis pathway.</text>
</comment>
<evidence type="ECO:0000313" key="3">
    <source>
        <dbReference type="EMBL" id="RXE55389.1"/>
    </source>
</evidence>
<dbReference type="HAMAP" id="MF_02223">
    <property type="entry name" value="Pantoate_kinase"/>
    <property type="match status" value="1"/>
</dbReference>
<keyword evidence="1" id="KW-0067">ATP-binding</keyword>
<organism evidence="3 4">
    <name type="scientific">Methanoculleus taiwanensis</name>
    <dbReference type="NCBI Taxonomy" id="1550565"/>
    <lineage>
        <taxon>Archaea</taxon>
        <taxon>Methanobacteriati</taxon>
        <taxon>Methanobacteriota</taxon>
        <taxon>Stenosarchaea group</taxon>
        <taxon>Methanomicrobia</taxon>
        <taxon>Methanomicrobiales</taxon>
        <taxon>Methanomicrobiaceae</taxon>
        <taxon>Methanoculleus</taxon>
    </lineage>
</organism>
<keyword evidence="1 3" id="KW-0418">Kinase</keyword>
<gene>
    <name evidence="3" type="ORF">ABH15_11615</name>
</gene>
<accession>A0A498GX40</accession>
<dbReference type="InterPro" id="IPR054946">
    <property type="entry name" value="Panto_kinase"/>
</dbReference>
<dbReference type="OrthoDB" id="85822at2157"/>
<keyword evidence="1" id="KW-0547">Nucleotide-binding</keyword>
<dbReference type="PANTHER" id="PTHR42282:SF1">
    <property type="entry name" value="PANTOATE KINASE"/>
    <property type="match status" value="1"/>
</dbReference>
<dbReference type="PIRSF" id="PIRSF016896">
    <property type="entry name" value="GHMP_arc_MJ0969"/>
    <property type="match status" value="1"/>
</dbReference>
<dbReference type="EC" id="2.7.1.169" evidence="1"/>
<dbReference type="InterPro" id="IPR014721">
    <property type="entry name" value="Ribsml_uS5_D2-typ_fold_subgr"/>
</dbReference>
<dbReference type="NCBIfam" id="NF040725">
    <property type="entry name" value="panto_kin_Meth"/>
    <property type="match status" value="1"/>
</dbReference>
<dbReference type="Pfam" id="PF00288">
    <property type="entry name" value="GHMP_kinases_N"/>
    <property type="match status" value="1"/>
</dbReference>
<evidence type="ECO:0000259" key="2">
    <source>
        <dbReference type="Pfam" id="PF00288"/>
    </source>
</evidence>
<dbReference type="Gene3D" id="3.30.230.10">
    <property type="match status" value="1"/>
</dbReference>
<dbReference type="EMBL" id="LHQS01000003">
    <property type="protein sequence ID" value="RXE55389.1"/>
    <property type="molecule type" value="Genomic_DNA"/>
</dbReference>
<proteinExistence type="inferred from homology"/>
<reference evidence="3 4" key="1">
    <citation type="journal article" date="2015" name="Int. J. Syst. Evol. Microbiol.">
        <title>Methanoculleus taiwanensis sp. nov., a methanogen isolated from deep marine sediment at the deformation front area near Taiwan.</title>
        <authorList>
            <person name="Weng C.Y."/>
            <person name="Chen S.C."/>
            <person name="Lai M.C."/>
            <person name="Wu S.Y."/>
            <person name="Lin S."/>
            <person name="Yang T.F."/>
            <person name="Chen P.C."/>
        </authorList>
    </citation>
    <scope>NUCLEOTIDE SEQUENCE [LARGE SCALE GENOMIC DNA]</scope>
    <source>
        <strain evidence="3 4">CYW4</strain>
    </source>
</reference>
<dbReference type="PANTHER" id="PTHR42282">
    <property type="entry name" value="PANTOATE KINASE-RELATED"/>
    <property type="match status" value="1"/>
</dbReference>
<comment type="caution">
    <text evidence="3">The sequence shown here is derived from an EMBL/GenBank/DDBJ whole genome shotgun (WGS) entry which is preliminary data.</text>
</comment>
<comment type="similarity">
    <text evidence="1">Belongs to the GHMP kinase family. PoK subfamily.</text>
</comment>
<keyword evidence="1" id="KW-0173">Coenzyme A biosynthesis</keyword>
<dbReference type="InterPro" id="IPR012043">
    <property type="entry name" value="PoK"/>
</dbReference>
<dbReference type="AlphaFoldDB" id="A0A498GX40"/>
<dbReference type="InterPro" id="IPR020568">
    <property type="entry name" value="Ribosomal_Su5_D2-typ_SF"/>
</dbReference>
<evidence type="ECO:0000256" key="1">
    <source>
        <dbReference type="HAMAP-Rule" id="MF_02223"/>
    </source>
</evidence>
<dbReference type="GO" id="GO:0015937">
    <property type="term" value="P:coenzyme A biosynthetic process"/>
    <property type="evidence" value="ECO:0007669"/>
    <property type="project" value="UniProtKB-UniRule"/>
</dbReference>
<name>A0A498GX40_9EURY</name>
<dbReference type="RefSeq" id="WP_128694568.1">
    <property type="nucleotide sequence ID" value="NZ_LHQS01000003.1"/>
</dbReference>
<dbReference type="UniPathway" id="UPA00241"/>
<evidence type="ECO:0000313" key="4">
    <source>
        <dbReference type="Proteomes" id="UP000290932"/>
    </source>
</evidence>
<comment type="catalytic activity">
    <reaction evidence="1">
        <text>(R)-pantoate + ATP = (R)-4-phosphopantoate + ADP + H(+)</text>
        <dbReference type="Rhea" id="RHEA:28246"/>
        <dbReference type="ChEBI" id="CHEBI:15378"/>
        <dbReference type="ChEBI" id="CHEBI:15980"/>
        <dbReference type="ChEBI" id="CHEBI:30616"/>
        <dbReference type="ChEBI" id="CHEBI:61294"/>
        <dbReference type="ChEBI" id="CHEBI:456216"/>
        <dbReference type="EC" id="2.7.1.169"/>
    </reaction>
</comment>
<sequence>MDTTAVAFCPGHISGYFRRVEGDTPATTGSIGAGIVVDEGVRAEAARAETASVTVRRRSRAGAVIETMTGSPPVEYVLERLGVTAAITTECRLPIGAGFGMSAAALLAATTAINRLHNLGLSAGEVAAFAHEAEVVHRTGLGDVAACRGGGFVCRKGPGIDAEIVRHYEPGAVITAVTLGPLSTASVLSSPGRMEAIRAAYPEGCPETLEELFSFSRGFAEKSGLISPEVRSVLAACDEAGVLASMTMLGNGVFAYGEGAEETLAAFGEVFVLRTADRGVHIPEE</sequence>
<dbReference type="GO" id="GO:0016301">
    <property type="term" value="F:kinase activity"/>
    <property type="evidence" value="ECO:0007669"/>
    <property type="project" value="UniProtKB-UniRule"/>
</dbReference>
<dbReference type="GO" id="GO:0005524">
    <property type="term" value="F:ATP binding"/>
    <property type="evidence" value="ECO:0007669"/>
    <property type="project" value="UniProtKB-KW"/>
</dbReference>
<dbReference type="Proteomes" id="UP000290932">
    <property type="component" value="Unassembled WGS sequence"/>
</dbReference>
<keyword evidence="1" id="KW-0808">Transferase</keyword>
<dbReference type="SUPFAM" id="SSF54211">
    <property type="entry name" value="Ribosomal protein S5 domain 2-like"/>
    <property type="match status" value="1"/>
</dbReference>
<dbReference type="InterPro" id="IPR006204">
    <property type="entry name" value="GHMP_kinase_N_dom"/>
</dbReference>
<keyword evidence="4" id="KW-1185">Reference proteome</keyword>
<feature type="domain" description="GHMP kinase N-terminal" evidence="2">
    <location>
        <begin position="75"/>
        <end position="150"/>
    </location>
</feature>
<comment type="pathway">
    <text evidence="1">Cofactor biosynthesis; coenzyme A biosynthesis.</text>
</comment>
<protein>
    <recommendedName>
        <fullName evidence="1">Pantoate kinase</fullName>
        <shortName evidence="1">PoK</shortName>
        <ecNumber evidence="1">2.7.1.169</ecNumber>
    </recommendedName>
</protein>